<keyword evidence="1" id="KW-0175">Coiled coil</keyword>
<name>Q8T3T4_PARAN</name>
<evidence type="ECO:0000313" key="3">
    <source>
        <dbReference type="EMBL" id="AAM10494.1"/>
    </source>
</evidence>
<feature type="region of interest" description="Disordered" evidence="2">
    <location>
        <begin position="103"/>
        <end position="144"/>
    </location>
</feature>
<organism evidence="3">
    <name type="scientific">Parechinus angulosus</name>
    <name type="common">Angulate sea urchin</name>
    <name type="synonym">Cidaris angulosus</name>
    <dbReference type="NCBI Taxonomy" id="7658"/>
    <lineage>
        <taxon>Eukaryota</taxon>
        <taxon>Metazoa</taxon>
        <taxon>Echinodermata</taxon>
        <taxon>Eleutherozoa</taxon>
        <taxon>Echinozoa</taxon>
        <taxon>Echinoidea</taxon>
        <taxon>Euechinoidea</taxon>
        <taxon>Echinacea</taxon>
        <taxon>Camarodonta</taxon>
        <taxon>Echinidea</taxon>
        <taxon>Echinidae</taxon>
        <taxon>Parechinus</taxon>
    </lineage>
</organism>
<sequence length="514" mass="57308">MSTLPQPLSHCLLNQVNTAAINLPHQQPGLITDIKPMISNKPPPTQEVKPNILAAAAAGLTYPPLNVPSLPAMPNVSMPNVSLPNVSMPNVSMPNVSMPTSVSMPSVSMPSVSMPSASMPSVTLHNQQGNNSQLSNSNSQRLSQMKKCPNEFLHQNPQSERQLFYNDVAMQLYNSDFNKFASKKEFHGYLLEQQKWRWDTHSYIGNLETRVHNLLINPNSGVAQNVARYRSVPIKCKSEDVKRCEATSKELENMATRIASVRQQLLHKKGTLLTSSDNSVIVWQNELAYIEQLFDRTDQMYNEVLSTLASVNQTFSHLQTSFTAEAAELADRRRLWRRRKENNRKRRKRMEKQLEKIEQRSCELLFHITSRGAYDRVRSHPEMPRIGPSEVNTDMLNGIKSKSEVRPLMHLLSKGYMTPGAMEMVSQKIQKLECGIKTEAHQQATQVGINSLAINKMPVPASRIKSILPPAPPPVTGVASSTMISSTMVSSVNSAAPVTQQSVPTVNLNTQLAK</sequence>
<accession>Q8T3T4</accession>
<dbReference type="AlphaFoldDB" id="Q8T3T4"/>
<evidence type="ECO:0000256" key="1">
    <source>
        <dbReference type="SAM" id="Coils"/>
    </source>
</evidence>
<feature type="compositionally biased region" description="Low complexity" evidence="2">
    <location>
        <begin position="103"/>
        <end position="143"/>
    </location>
</feature>
<proteinExistence type="evidence at transcript level"/>
<evidence type="ECO:0000256" key="2">
    <source>
        <dbReference type="SAM" id="MobiDB-lite"/>
    </source>
</evidence>
<protein>
    <submittedName>
        <fullName evidence="3">G factor-1</fullName>
    </submittedName>
</protein>
<feature type="coiled-coil region" evidence="1">
    <location>
        <begin position="333"/>
        <end position="360"/>
    </location>
</feature>
<reference evidence="3" key="1">
    <citation type="submission" date="2002-03" db="EMBL/GenBank/DDBJ databases">
        <title>Cloning and functional characterization of a novel G-string binding protein from the sea urchin Parenchinus Angulosis: a role in gene regulation similar to that of the mammalian transcription factor Sp1.</title>
        <authorList>
            <person name="Riedemann J."/>
            <person name="Scherer S.D."/>
            <person name="Brandt W."/>
            <person name="Hapgood J.P."/>
        </authorList>
    </citation>
    <scope>NUCLEOTIDE SEQUENCE</scope>
</reference>
<dbReference type="EMBL" id="AY089968">
    <property type="protein sequence ID" value="AAM10494.1"/>
    <property type="molecule type" value="mRNA"/>
</dbReference>